<dbReference type="Proteomes" id="UP001148838">
    <property type="component" value="Unassembled WGS sequence"/>
</dbReference>
<protein>
    <submittedName>
        <fullName evidence="1">Uncharacterized protein</fullName>
    </submittedName>
</protein>
<keyword evidence="2" id="KW-1185">Reference proteome</keyword>
<accession>A0ABQ8SUV1</accession>
<reference evidence="1 2" key="1">
    <citation type="journal article" date="2022" name="Allergy">
        <title>Genome assembly and annotation of Periplaneta americana reveal a comprehensive cockroach allergen profile.</title>
        <authorList>
            <person name="Wang L."/>
            <person name="Xiong Q."/>
            <person name="Saelim N."/>
            <person name="Wang L."/>
            <person name="Nong W."/>
            <person name="Wan A.T."/>
            <person name="Shi M."/>
            <person name="Liu X."/>
            <person name="Cao Q."/>
            <person name="Hui J.H.L."/>
            <person name="Sookrung N."/>
            <person name="Leung T.F."/>
            <person name="Tungtrongchitr A."/>
            <person name="Tsui S.K.W."/>
        </authorList>
    </citation>
    <scope>NUCLEOTIDE SEQUENCE [LARGE SCALE GENOMIC DNA]</scope>
    <source>
        <strain evidence="1">PWHHKU_190912</strain>
    </source>
</reference>
<comment type="caution">
    <text evidence="1">The sequence shown here is derived from an EMBL/GenBank/DDBJ whole genome shotgun (WGS) entry which is preliminary data.</text>
</comment>
<evidence type="ECO:0000313" key="2">
    <source>
        <dbReference type="Proteomes" id="UP001148838"/>
    </source>
</evidence>
<sequence>MSSMIAILWQRCTLKQMMFPLCKLLQLSLSMRKCQNQICLIPEKGAILSGSQDSLESLPADAATLTPKLQVSLAEISPISNNISLGRSANKAQKMIVIMSSPYKQRLGEVKSKQLKGDVLKILHRRSRLKPNSRFLQMVQRDVILTRSHGIVASVAMT</sequence>
<gene>
    <name evidence="1" type="ORF">ANN_17759</name>
</gene>
<name>A0ABQ8SUV1_PERAM</name>
<dbReference type="EMBL" id="JAJSOF020000021">
    <property type="protein sequence ID" value="KAJ4437614.1"/>
    <property type="molecule type" value="Genomic_DNA"/>
</dbReference>
<evidence type="ECO:0000313" key="1">
    <source>
        <dbReference type="EMBL" id="KAJ4437614.1"/>
    </source>
</evidence>
<organism evidence="1 2">
    <name type="scientific">Periplaneta americana</name>
    <name type="common">American cockroach</name>
    <name type="synonym">Blatta americana</name>
    <dbReference type="NCBI Taxonomy" id="6978"/>
    <lineage>
        <taxon>Eukaryota</taxon>
        <taxon>Metazoa</taxon>
        <taxon>Ecdysozoa</taxon>
        <taxon>Arthropoda</taxon>
        <taxon>Hexapoda</taxon>
        <taxon>Insecta</taxon>
        <taxon>Pterygota</taxon>
        <taxon>Neoptera</taxon>
        <taxon>Polyneoptera</taxon>
        <taxon>Dictyoptera</taxon>
        <taxon>Blattodea</taxon>
        <taxon>Blattoidea</taxon>
        <taxon>Blattidae</taxon>
        <taxon>Blattinae</taxon>
        <taxon>Periplaneta</taxon>
    </lineage>
</organism>
<proteinExistence type="predicted"/>